<dbReference type="HOGENOM" id="CLU_2535073_0_0_11"/>
<evidence type="ECO:0000313" key="2">
    <source>
        <dbReference type="EMBL" id="ERH15639.1"/>
    </source>
</evidence>
<feature type="region of interest" description="Disordered" evidence="1">
    <location>
        <begin position="53"/>
        <end position="83"/>
    </location>
</feature>
<organism evidence="2 3">
    <name type="scientific">Actinomyces johnsonii F0510</name>
    <dbReference type="NCBI Taxonomy" id="1227262"/>
    <lineage>
        <taxon>Bacteria</taxon>
        <taxon>Bacillati</taxon>
        <taxon>Actinomycetota</taxon>
        <taxon>Actinomycetes</taxon>
        <taxon>Actinomycetales</taxon>
        <taxon>Actinomycetaceae</taxon>
        <taxon>Actinomyces</taxon>
    </lineage>
</organism>
<accession>U1Q036</accession>
<proteinExistence type="predicted"/>
<gene>
    <name evidence="2" type="ORF">HMPREF1549_03133</name>
</gene>
<sequence length="83" mass="9201">MWRCLDEMADALWSADDGCRASPSGWGARCRCRRCEYRIVVGCCWSCRLTCSTAGGPSGGGISQQRHSRSDDDRQTAGKRRAR</sequence>
<evidence type="ECO:0000313" key="3">
    <source>
        <dbReference type="Proteomes" id="UP000016498"/>
    </source>
</evidence>
<dbReference type="AlphaFoldDB" id="U1Q036"/>
<evidence type="ECO:0000256" key="1">
    <source>
        <dbReference type="SAM" id="MobiDB-lite"/>
    </source>
</evidence>
<name>U1Q036_9ACTO</name>
<comment type="caution">
    <text evidence="2">The sequence shown here is derived from an EMBL/GenBank/DDBJ whole genome shotgun (WGS) entry which is preliminary data.</text>
</comment>
<dbReference type="EMBL" id="AWSD01000383">
    <property type="protein sequence ID" value="ERH15639.1"/>
    <property type="molecule type" value="Genomic_DNA"/>
</dbReference>
<reference evidence="2 3" key="1">
    <citation type="submission" date="2013-06" db="EMBL/GenBank/DDBJ databases">
        <authorList>
            <person name="Weinstock G."/>
            <person name="Sodergren E."/>
            <person name="Lobos E.A."/>
            <person name="Fulton L."/>
            <person name="Fulton R."/>
            <person name="Courtney L."/>
            <person name="Fronick C."/>
            <person name="O'Laughlin M."/>
            <person name="Godfrey J."/>
            <person name="Wilson R.M."/>
            <person name="Miner T."/>
            <person name="Farmer C."/>
            <person name="Delehaunty K."/>
            <person name="Cordes M."/>
            <person name="Minx P."/>
            <person name="Tomlinson C."/>
            <person name="Chen J."/>
            <person name="Wollam A."/>
            <person name="Pepin K.H."/>
            <person name="Bhonagiri V."/>
            <person name="Zhang X."/>
            <person name="Warren W."/>
            <person name="Mitreva M."/>
            <person name="Mardis E.R."/>
            <person name="Wilson R.K."/>
        </authorList>
    </citation>
    <scope>NUCLEOTIDE SEQUENCE [LARGE SCALE GENOMIC DNA]</scope>
    <source>
        <strain evidence="2 3">F0510</strain>
    </source>
</reference>
<protein>
    <submittedName>
        <fullName evidence="2">Uncharacterized protein</fullName>
    </submittedName>
</protein>
<dbReference type="Proteomes" id="UP000016498">
    <property type="component" value="Unassembled WGS sequence"/>
</dbReference>